<comment type="caution">
    <text evidence="1">The sequence shown here is derived from an EMBL/GenBank/DDBJ whole genome shotgun (WGS) entry which is preliminary data.</text>
</comment>
<gene>
    <name evidence="1" type="ORF">BJY22_003769</name>
</gene>
<protein>
    <submittedName>
        <fullName evidence="1">Mg2+ and Co2+ transporter CorA</fullName>
    </submittedName>
</protein>
<evidence type="ECO:0000313" key="1">
    <source>
        <dbReference type="EMBL" id="NIK58052.1"/>
    </source>
</evidence>
<evidence type="ECO:0000313" key="2">
    <source>
        <dbReference type="Proteomes" id="UP000555407"/>
    </source>
</evidence>
<dbReference type="Proteomes" id="UP000555407">
    <property type="component" value="Unassembled WGS sequence"/>
</dbReference>
<sequence>MEFEQFKREYVAARAEVDAGELVDVAAVRARLRELAAGLTADTDRGVAYGLIEQLGTAEAPDDQSPEMKQALHILDSTVFETGTTEERLAAIGDARRRIWALADRAGQDSNAIRALTRGLETTENLLTEGAPWDDQPGRRISGVNRFFD</sequence>
<keyword evidence="2" id="KW-1185">Reference proteome</keyword>
<organism evidence="1 2">
    <name type="scientific">Kribbella shirazensis</name>
    <dbReference type="NCBI Taxonomy" id="1105143"/>
    <lineage>
        <taxon>Bacteria</taxon>
        <taxon>Bacillati</taxon>
        <taxon>Actinomycetota</taxon>
        <taxon>Actinomycetes</taxon>
        <taxon>Propionibacteriales</taxon>
        <taxon>Kribbellaceae</taxon>
        <taxon>Kribbella</taxon>
    </lineage>
</organism>
<accession>A0A7X6A1A2</accession>
<dbReference type="EMBL" id="JAASRO010000001">
    <property type="protein sequence ID" value="NIK58052.1"/>
    <property type="molecule type" value="Genomic_DNA"/>
</dbReference>
<dbReference type="AlphaFoldDB" id="A0A7X6A1A2"/>
<reference evidence="1 2" key="1">
    <citation type="submission" date="2020-03" db="EMBL/GenBank/DDBJ databases">
        <title>Sequencing the genomes of 1000 actinobacteria strains.</title>
        <authorList>
            <person name="Klenk H.-P."/>
        </authorList>
    </citation>
    <scope>NUCLEOTIDE SEQUENCE [LARGE SCALE GENOMIC DNA]</scope>
    <source>
        <strain evidence="1 2">DSM 45490</strain>
    </source>
</reference>
<proteinExistence type="predicted"/>
<dbReference type="RefSeq" id="WP_167208552.1">
    <property type="nucleotide sequence ID" value="NZ_JAASRO010000001.1"/>
</dbReference>
<name>A0A7X6A1A2_9ACTN</name>